<keyword evidence="10 12" id="KW-0804">Transcription</keyword>
<evidence type="ECO:0000256" key="11">
    <source>
        <dbReference type="ARBA" id="ARBA00023242"/>
    </source>
</evidence>
<evidence type="ECO:0000256" key="7">
    <source>
        <dbReference type="ARBA" id="ARBA00022771"/>
    </source>
</evidence>
<dbReference type="Pfam" id="PF04566">
    <property type="entry name" value="RNA_pol_Rpb2_4"/>
    <property type="match status" value="1"/>
</dbReference>
<evidence type="ECO:0000256" key="9">
    <source>
        <dbReference type="ARBA" id="ARBA00022842"/>
    </source>
</evidence>
<proteinExistence type="inferred from homology"/>
<sequence length="2273" mass="258686">MSTVVNIAYSLHLVSYISSGGLHGEIQFEKATETSVKIRFSLETTLQYPEQQWFWSITEFPVDYTLINDRCNRQYIGKSIINLTELIGPLVIPGNETGSTEISGISLTGEMGLWGKGLIFEDVYSDRTICASITVLENNVEKFAEVRFYDTIAGSIWFRWLGDNDISDTIIYVDLYHVNNKKLRGTNYTEHYWKIYVTDILDISKDKSSCNILQTIFDPDNAGNGQAIGDIDIRLGKIKVAVDHHNRYKSLEKDSKLSLLPIDLLEPYRQLYLVIFHPKHKNSFLTCSKINYRKPIFANILIFPHINLNYFGFEFRTLINSHGIKGEVSLTQIIPFYPTWINVSLTPINDLKTRLRYATKIKSYSIHELPPDPIKISSTTAELCNTTKQIYNPNNIDMMTIPPAGFGTQDQYAIGDLSGKLQGRKEGFYHYDILPGSAKLNGIYWDTYLPLSGMYSVIHRGLVLHKYNETDNQSIMPWICGTINLYLPDNTGEMPIVTAQVIYRYPIVGKIIFRQPKNEPQMDTTIIIENLIHADGNTLNNSGHHRWMIHDNPPGKDYYSWMDRCLSTGEPYNPYKVEWNSDHEYCSMLETSLCRVGDLIRHNTIDIAGKKLHGTLISRKLFTDTMLALSGPNNILGKSLVIYDDNGPRARGERLACSIISETYRRKAIVKDWFGNGEFILLKGKLQFIQQNEYDVTNLEVNLDGLDEKMNGYHVHMTPIEQDLEFPCESTSLYGHWNPLNVNVSNIPFPEEGTSDQYEMGDLSGKFGTLENKKRYMKTFNDTMLSLFGPTSILGRSIVIHKKEKNLRWACSTIERGYSPSEAIELRAIASFHHPQGFAYGYIRMTQLIHQDGGQSETIIEVNLRHPGKYDRNITKDHNWAIYVNPVGVDAAVKIKDTRCVAGGYVWNPYFTQLADPLNDDLYKQECGPDLPLRCYVGDISGRLGPINIGLKRQVFTDSNFPLAGAVSAMGRSIVIFDENFGSNKFACANIEPDNDIVKYVNIRKPPRFVAAQFLEDVRKIMGIPHWMLSIDNRKTKVLYNGACIQFLLHFKGPIAYNLEQDFNKLISIGRLDVPSLYIPGYVPKKRNGTLNYRQCGNRDPSDKNQYDDEDAEEISSKLWQEACWIVINAYFDEKGLVRQQLDSFDEFIEMSVQRIVEDSPQIDLQAEAQHTSGEIENPVRHLLKFEQIYLSKPTHWEKDGAPSPMMPNEARLRNLTYSAPLYVDITKTIVKDGEDPIETQHQKTFIGKIPIMLRSKYCLLAGLSDRDLTELNECPLDPGGYFIINGSEKVLIAQEKMATNTVYVFSMKDGKYAYKSEIRSCLEHSSRPTSTLWINMMAKSGASIKKSAIGQRIIAIIPYIKQEIPIMIVFRALGFVADRDILEHIIYDFDDPEMMEMVKPSLDEAFVIQEQNVALNFIGTRGARPGVTKEKRIKYAREILQKEMLPHVGISDFCETKKAYFLGYMVHRLLSASLGRRELDDRDHYGNKRLDLAGPLLAFLFRGLFKNLMKEVRLYAQKFIDRGKDFNLELAIKTKIITDGLRYSLATGNWGDQKKAHQARAGVSQVLNRLTFASTLSHLRRVNSPIGRDGKLAKPRQLHNTLWGMLCPAETPEGAAVGLVKNLALMAYISVGSQPSPILEFLEEWSMENLEEIAPSAIADATKIFVNGCWVGIHRDPDQLMATLRKLRRQMDIIVSEVSMIRDIRDREIRIYTDAGRISRPLLIVEGQNLLLKKRHIDMLKERDYNNDGWQELVGSGVVEYIDTLEEETVMIAMSPEDLRQEKEYAYCTTYTHCEIHPAMILGVCASIIPFPDHNQSPRNTYQSAMGKQAMGVYITNFHVRMDTLAHVLYYPHKPLVTTRSMEYLRFRELPAGINSIVAILCYTGYNQEDSVILNASAVERGFFRSVFYRSYKDSESKRIGDQEEQFEKPTRQTCQGMRNAIYDKLDDDGIIAPGIRVSGDDVVIGKTITLPEADDELDSTTKRFTKRDASTFLRNSETGIVDQVMLTLNSEGYKFCKIRVRSVRIPQIGDKFASRHGQKGTCGIQYRQEDMPFSCEGLTPDIIINPHAIPSRMTIGHLIECIQGKVSANKGEIGDATPFNDAVNVQKISTLLQEYGYQLRGNEVMYNGHTGRKINAQVFLGPTYYQRLKHMVDDKIHSRARGPVQILVRQPMEGRARDGGLRFGEMERDCQISHGAAQFLRERLFEVSDPYRIHICNFCGLIAIANLRNNTFECKGCKNKTQISQIRLPYAAKLLFQELMAMNIAPRLMVA</sequence>
<dbReference type="Pfam" id="PF04560">
    <property type="entry name" value="RNA_pol_Rpb2_7"/>
    <property type="match status" value="1"/>
</dbReference>
<dbReference type="InterPro" id="IPR007647">
    <property type="entry name" value="RNA_pol_Rpb2_5"/>
</dbReference>
<keyword evidence="4 12" id="KW-0808">Transferase</keyword>
<dbReference type="GO" id="GO:0008270">
    <property type="term" value="F:zinc ion binding"/>
    <property type="evidence" value="ECO:0007669"/>
    <property type="project" value="UniProtKB-KW"/>
</dbReference>
<dbReference type="Gene3D" id="3.90.1800.10">
    <property type="entry name" value="RNA polymerase alpha subunit dimerisation domain"/>
    <property type="match status" value="1"/>
</dbReference>
<comment type="catalytic activity">
    <reaction evidence="12">
        <text>RNA(n) + a ribonucleoside 5'-triphosphate = RNA(n+1) + diphosphate</text>
        <dbReference type="Rhea" id="RHEA:21248"/>
        <dbReference type="Rhea" id="RHEA-COMP:14527"/>
        <dbReference type="Rhea" id="RHEA-COMP:17342"/>
        <dbReference type="ChEBI" id="CHEBI:33019"/>
        <dbReference type="ChEBI" id="CHEBI:61557"/>
        <dbReference type="ChEBI" id="CHEBI:140395"/>
        <dbReference type="EC" id="2.7.7.6"/>
    </reaction>
</comment>
<name>A0A2A3E5W7_APICC</name>
<dbReference type="GO" id="GO:0000428">
    <property type="term" value="C:DNA-directed RNA polymerase complex"/>
    <property type="evidence" value="ECO:0007669"/>
    <property type="project" value="UniProtKB-KW"/>
</dbReference>
<keyword evidence="5 12" id="KW-0548">Nucleotidyltransferase</keyword>
<evidence type="ECO:0000256" key="10">
    <source>
        <dbReference type="ARBA" id="ARBA00023163"/>
    </source>
</evidence>
<accession>A0A2A3E5W7</accession>
<feature type="domain" description="RNA polymerase beta subunit protrusion" evidence="17">
    <location>
        <begin position="1136"/>
        <end position="1539"/>
    </location>
</feature>
<dbReference type="GO" id="GO:0006801">
    <property type="term" value="P:superoxide metabolic process"/>
    <property type="evidence" value="ECO:0007669"/>
    <property type="project" value="InterPro"/>
</dbReference>
<keyword evidence="6" id="KW-0479">Metal-binding</keyword>
<dbReference type="Gene3D" id="3.90.1070.20">
    <property type="match status" value="1"/>
</dbReference>
<dbReference type="InterPro" id="IPR007641">
    <property type="entry name" value="RNA_pol_Rpb2_7"/>
</dbReference>
<dbReference type="GO" id="GO:0032549">
    <property type="term" value="F:ribonucleoside binding"/>
    <property type="evidence" value="ECO:0007669"/>
    <property type="project" value="InterPro"/>
</dbReference>
<comment type="subcellular location">
    <subcellularLocation>
        <location evidence="1">Nucleus</location>
    </subcellularLocation>
</comment>
<evidence type="ECO:0000259" key="18">
    <source>
        <dbReference type="Pfam" id="PF04565"/>
    </source>
</evidence>
<dbReference type="SUPFAM" id="SSF64484">
    <property type="entry name" value="beta and beta-prime subunits of DNA dependent RNA-polymerase"/>
    <property type="match status" value="1"/>
</dbReference>
<evidence type="ECO:0000256" key="2">
    <source>
        <dbReference type="ARBA" id="ARBA00006835"/>
    </source>
</evidence>
<keyword evidence="8" id="KW-0862">Zinc</keyword>
<dbReference type="GO" id="GO:0006351">
    <property type="term" value="P:DNA-templated transcription"/>
    <property type="evidence" value="ECO:0007669"/>
    <property type="project" value="InterPro"/>
</dbReference>
<dbReference type="FunFam" id="3.90.1800.10:FF:000002">
    <property type="entry name" value="DNA-directed RNA polymerase subunit beta"/>
    <property type="match status" value="1"/>
</dbReference>
<dbReference type="InterPro" id="IPR007646">
    <property type="entry name" value="RNA_pol_Rpb2_4"/>
</dbReference>
<dbReference type="EC" id="2.7.7.6" evidence="12"/>
<evidence type="ECO:0000313" key="22">
    <source>
        <dbReference type="Proteomes" id="UP000242457"/>
    </source>
</evidence>
<evidence type="ECO:0000256" key="12">
    <source>
        <dbReference type="RuleBase" id="RU363031"/>
    </source>
</evidence>
<dbReference type="EMBL" id="KZ288357">
    <property type="protein sequence ID" value="PBC27153.1"/>
    <property type="molecule type" value="Genomic_DNA"/>
</dbReference>
<evidence type="ECO:0000256" key="6">
    <source>
        <dbReference type="ARBA" id="ARBA00022723"/>
    </source>
</evidence>
<dbReference type="Gene3D" id="2.40.270.10">
    <property type="entry name" value="DNA-directed RNA polymerase, subunit 2, domain 6"/>
    <property type="match status" value="1"/>
</dbReference>
<dbReference type="Pfam" id="PF04567">
    <property type="entry name" value="RNA_pol_Rpb2_5"/>
    <property type="match status" value="1"/>
</dbReference>
<evidence type="ECO:0000313" key="21">
    <source>
        <dbReference type="EMBL" id="PBC27153.1"/>
    </source>
</evidence>
<comment type="similarity">
    <text evidence="2 12">Belongs to the RNA polymerase beta chain family.</text>
</comment>
<dbReference type="InterPro" id="IPR001424">
    <property type="entry name" value="SOD_Cu_Zn_dom"/>
</dbReference>
<feature type="domain" description="RNA polymerase Rpb2" evidence="15">
    <location>
        <begin position="2181"/>
        <end position="2272"/>
    </location>
</feature>
<dbReference type="Pfam" id="PF04563">
    <property type="entry name" value="RNA_pol_Rpb2_1"/>
    <property type="match status" value="1"/>
</dbReference>
<gene>
    <name evidence="21" type="ORF">APICC_07147</name>
</gene>
<keyword evidence="7" id="KW-0863">Zinc-finger</keyword>
<dbReference type="Gene3D" id="3.90.1110.10">
    <property type="entry name" value="RNA polymerase Rpb2, domain 2"/>
    <property type="match status" value="1"/>
</dbReference>
<dbReference type="GO" id="GO:0003677">
    <property type="term" value="F:DNA binding"/>
    <property type="evidence" value="ECO:0007669"/>
    <property type="project" value="InterPro"/>
</dbReference>
<evidence type="ECO:0000256" key="3">
    <source>
        <dbReference type="ARBA" id="ARBA00022478"/>
    </source>
</evidence>
<dbReference type="InterPro" id="IPR037034">
    <property type="entry name" value="RNA_pol_Rpb2_2_sf"/>
</dbReference>
<dbReference type="SUPFAM" id="SSF49329">
    <property type="entry name" value="Cu,Zn superoxide dismutase-like"/>
    <property type="match status" value="4"/>
</dbReference>
<evidence type="ECO:0000256" key="8">
    <source>
        <dbReference type="ARBA" id="ARBA00022833"/>
    </source>
</evidence>
<dbReference type="GO" id="GO:0003899">
    <property type="term" value="F:DNA-directed RNA polymerase activity"/>
    <property type="evidence" value="ECO:0007669"/>
    <property type="project" value="UniProtKB-EC"/>
</dbReference>
<dbReference type="OrthoDB" id="10248617at2759"/>
<dbReference type="Pfam" id="PF00562">
    <property type="entry name" value="RNA_pol_Rpb2_6"/>
    <property type="match status" value="1"/>
</dbReference>
<dbReference type="FunFam" id="3.90.1100.10:FF:000043">
    <property type="entry name" value="DNA-directed RNA polymerase subunit beta"/>
    <property type="match status" value="1"/>
</dbReference>
<evidence type="ECO:0000259" key="17">
    <source>
        <dbReference type="Pfam" id="PF04563"/>
    </source>
</evidence>
<evidence type="ECO:0000259" key="19">
    <source>
        <dbReference type="Pfam" id="PF04566"/>
    </source>
</evidence>
<dbReference type="InterPro" id="IPR007642">
    <property type="entry name" value="RNA_pol_Rpb2_2"/>
</dbReference>
<dbReference type="FunFam" id="3.90.1110.10:FF:000002">
    <property type="entry name" value="DNA-directed RNA polymerase subunit beta"/>
    <property type="match status" value="1"/>
</dbReference>
<feature type="domain" description="DNA-directed RNA polymerase subunit 2 hybrid-binding" evidence="14">
    <location>
        <begin position="1806"/>
        <end position="2179"/>
    </location>
</feature>
<dbReference type="InterPro" id="IPR007121">
    <property type="entry name" value="RNA_pol_bsu_CS"/>
</dbReference>
<dbReference type="PROSITE" id="PS01166">
    <property type="entry name" value="RNA_POL_BETA"/>
    <property type="match status" value="1"/>
</dbReference>
<evidence type="ECO:0000259" key="15">
    <source>
        <dbReference type="Pfam" id="PF04560"/>
    </source>
</evidence>
<dbReference type="InterPro" id="IPR007645">
    <property type="entry name" value="RNA_pol_Rpb2_3"/>
</dbReference>
<evidence type="ECO:0000256" key="5">
    <source>
        <dbReference type="ARBA" id="ARBA00022695"/>
    </source>
</evidence>
<evidence type="ECO:0000259" key="20">
    <source>
        <dbReference type="Pfam" id="PF04567"/>
    </source>
</evidence>
<dbReference type="Pfam" id="PF04561">
    <property type="entry name" value="RNA_pol_Rpb2_2"/>
    <property type="match status" value="1"/>
</dbReference>
<organism evidence="21 22">
    <name type="scientific">Apis cerana cerana</name>
    <name type="common">Oriental honeybee</name>
    <dbReference type="NCBI Taxonomy" id="94128"/>
    <lineage>
        <taxon>Eukaryota</taxon>
        <taxon>Metazoa</taxon>
        <taxon>Ecdysozoa</taxon>
        <taxon>Arthropoda</taxon>
        <taxon>Hexapoda</taxon>
        <taxon>Insecta</taxon>
        <taxon>Pterygota</taxon>
        <taxon>Neoptera</taxon>
        <taxon>Endopterygota</taxon>
        <taxon>Hymenoptera</taxon>
        <taxon>Apocrita</taxon>
        <taxon>Aculeata</taxon>
        <taxon>Apoidea</taxon>
        <taxon>Anthophila</taxon>
        <taxon>Apidae</taxon>
        <taxon>Apis</taxon>
    </lineage>
</organism>
<evidence type="ECO:0000256" key="1">
    <source>
        <dbReference type="ARBA" id="ARBA00004123"/>
    </source>
</evidence>
<evidence type="ECO:0000259" key="14">
    <source>
        <dbReference type="Pfam" id="PF00562"/>
    </source>
</evidence>
<dbReference type="Gene3D" id="2.40.50.150">
    <property type="match status" value="1"/>
</dbReference>
<keyword evidence="3 12" id="KW-0240">DNA-directed RNA polymerase</keyword>
<reference evidence="21 22" key="1">
    <citation type="submission" date="2014-07" db="EMBL/GenBank/DDBJ databases">
        <title>Genomic and transcriptomic analysis on Apis cerana provide comprehensive insights into honey bee biology.</title>
        <authorList>
            <person name="Diao Q."/>
            <person name="Sun L."/>
            <person name="Zheng H."/>
            <person name="Zheng H."/>
            <person name="Xu S."/>
            <person name="Wang S."/>
            <person name="Zeng Z."/>
            <person name="Hu F."/>
            <person name="Su S."/>
            <person name="Wu J."/>
        </authorList>
    </citation>
    <scope>NUCLEOTIDE SEQUENCE [LARGE SCALE GENOMIC DNA]</scope>
    <source>
        <tissue evidence="21">Pupae without intestine</tissue>
    </source>
</reference>
<dbReference type="InterPro" id="IPR007644">
    <property type="entry name" value="RNA_pol_bsu_protrusion"/>
</dbReference>
<dbReference type="Pfam" id="PF04565">
    <property type="entry name" value="RNA_pol_Rpb2_3"/>
    <property type="match status" value="1"/>
</dbReference>
<dbReference type="NCBIfam" id="NF007175">
    <property type="entry name" value="PRK09606.1"/>
    <property type="match status" value="1"/>
</dbReference>
<protein>
    <recommendedName>
        <fullName evidence="12">DNA-directed RNA polymerase subunit beta</fullName>
        <ecNumber evidence="12">2.7.7.6</ecNumber>
    </recommendedName>
</protein>
<dbReference type="PANTHER" id="PTHR20856">
    <property type="entry name" value="DNA-DIRECTED RNA POLYMERASE I SUBUNIT 2"/>
    <property type="match status" value="1"/>
</dbReference>
<evidence type="ECO:0000256" key="4">
    <source>
        <dbReference type="ARBA" id="ARBA00022679"/>
    </source>
</evidence>
<comment type="function">
    <text evidence="12">DNA-dependent RNA polymerase catalyzes the transcription of DNA into RNA using the four ribonucleoside triphosphates as substrates.</text>
</comment>
<dbReference type="InterPro" id="IPR037033">
    <property type="entry name" value="DNA-dir_RNAP_su2_hyb_sf"/>
</dbReference>
<dbReference type="InterPro" id="IPR015712">
    <property type="entry name" value="DNA-dir_RNA_pol_su2"/>
</dbReference>
<dbReference type="InterPro" id="IPR014724">
    <property type="entry name" value="RNA_pol_RPB2_OB-fold"/>
</dbReference>
<evidence type="ECO:0000259" key="13">
    <source>
        <dbReference type="Pfam" id="PF00080"/>
    </source>
</evidence>
<dbReference type="Pfam" id="PF00080">
    <property type="entry name" value="Sod_Cu"/>
    <property type="match status" value="1"/>
</dbReference>
<dbReference type="CDD" id="cd00653">
    <property type="entry name" value="RNA_pol_B_RPB2"/>
    <property type="match status" value="1"/>
</dbReference>
<dbReference type="STRING" id="94128.A0A2A3E5W7"/>
<feature type="domain" description="RNA polymerase Rpb2" evidence="16">
    <location>
        <begin position="1299"/>
        <end position="1492"/>
    </location>
</feature>
<evidence type="ECO:0000259" key="16">
    <source>
        <dbReference type="Pfam" id="PF04561"/>
    </source>
</evidence>
<keyword evidence="22" id="KW-1185">Reference proteome</keyword>
<feature type="domain" description="RNA polymerase Rpb2" evidence="20">
    <location>
        <begin position="1751"/>
        <end position="1799"/>
    </location>
</feature>
<dbReference type="GO" id="GO:0005654">
    <property type="term" value="C:nucleoplasm"/>
    <property type="evidence" value="ECO:0007669"/>
    <property type="project" value="UniProtKB-ARBA"/>
</dbReference>
<keyword evidence="11" id="KW-0539">Nucleus</keyword>
<feature type="domain" description="RNA polymerase Rpb2" evidence="19">
    <location>
        <begin position="1665"/>
        <end position="1727"/>
    </location>
</feature>
<dbReference type="FunFam" id="3.90.1100.10:FF:000003">
    <property type="entry name" value="DNA-directed RNA polymerase subunit beta"/>
    <property type="match status" value="1"/>
</dbReference>
<dbReference type="InterPro" id="IPR007120">
    <property type="entry name" value="DNA-dir_RNAP_su2_dom"/>
</dbReference>
<feature type="domain" description="Superoxide dismutase copper/zinc binding" evidence="13">
    <location>
        <begin position="683"/>
        <end position="807"/>
    </location>
</feature>
<dbReference type="FunFam" id="2.40.50.150:FF:000002">
    <property type="entry name" value="DNA-directed RNA polymerase subunit beta"/>
    <property type="match status" value="1"/>
</dbReference>
<dbReference type="Gene3D" id="2.60.40.200">
    <property type="entry name" value="Superoxide dismutase, copper/zinc binding domain"/>
    <property type="match status" value="4"/>
</dbReference>
<dbReference type="Proteomes" id="UP000242457">
    <property type="component" value="Unassembled WGS sequence"/>
</dbReference>
<dbReference type="FunFam" id="3.90.1070.20:FF:000001">
    <property type="entry name" value="DNA-directed RNA polymerase subunit beta"/>
    <property type="match status" value="1"/>
</dbReference>
<feature type="domain" description="RNA polymerase Rpb2" evidence="18">
    <location>
        <begin position="1566"/>
        <end position="1630"/>
    </location>
</feature>
<keyword evidence="9" id="KW-0460">Magnesium</keyword>
<dbReference type="InterPro" id="IPR036423">
    <property type="entry name" value="SOD-like_Cu/Zn_dom_sf"/>
</dbReference>